<dbReference type="AlphaFoldDB" id="A6GCJ2"/>
<evidence type="ECO:0000313" key="1">
    <source>
        <dbReference type="EMBL" id="EDM76449.1"/>
    </source>
</evidence>
<protein>
    <submittedName>
        <fullName evidence="1">Uncharacterized protein</fullName>
    </submittedName>
</protein>
<reference evidence="1 2" key="1">
    <citation type="submission" date="2007-06" db="EMBL/GenBank/DDBJ databases">
        <authorList>
            <person name="Shimkets L."/>
            <person name="Ferriera S."/>
            <person name="Johnson J."/>
            <person name="Kravitz S."/>
            <person name="Beeson K."/>
            <person name="Sutton G."/>
            <person name="Rogers Y.-H."/>
            <person name="Friedman R."/>
            <person name="Frazier M."/>
            <person name="Venter J.C."/>
        </authorList>
    </citation>
    <scope>NUCLEOTIDE SEQUENCE [LARGE SCALE GENOMIC DNA]</scope>
    <source>
        <strain evidence="1 2">SIR-1</strain>
    </source>
</reference>
<evidence type="ECO:0000313" key="2">
    <source>
        <dbReference type="Proteomes" id="UP000005801"/>
    </source>
</evidence>
<sequence>MASHAPTKTYLVSLCSVWRRQKAQYFLSFTFSGFVRLFLVVE</sequence>
<dbReference type="EMBL" id="ABCS01000065">
    <property type="protein sequence ID" value="EDM76449.1"/>
    <property type="molecule type" value="Genomic_DNA"/>
</dbReference>
<accession>A6GCJ2</accession>
<comment type="caution">
    <text evidence="1">The sequence shown here is derived from an EMBL/GenBank/DDBJ whole genome shotgun (WGS) entry which is preliminary data.</text>
</comment>
<dbReference type="Proteomes" id="UP000005801">
    <property type="component" value="Unassembled WGS sequence"/>
</dbReference>
<proteinExistence type="predicted"/>
<organism evidence="1 2">
    <name type="scientific">Plesiocystis pacifica SIR-1</name>
    <dbReference type="NCBI Taxonomy" id="391625"/>
    <lineage>
        <taxon>Bacteria</taxon>
        <taxon>Pseudomonadati</taxon>
        <taxon>Myxococcota</taxon>
        <taxon>Polyangia</taxon>
        <taxon>Nannocystales</taxon>
        <taxon>Nannocystaceae</taxon>
        <taxon>Plesiocystis</taxon>
    </lineage>
</organism>
<keyword evidence="2" id="KW-1185">Reference proteome</keyword>
<name>A6GCJ2_9BACT</name>
<gene>
    <name evidence="1" type="ORF">PPSIR1_23989</name>
</gene>